<dbReference type="InterPro" id="IPR003829">
    <property type="entry name" value="Pirin_N_dom"/>
</dbReference>
<protein>
    <submittedName>
        <fullName evidence="5">Pirin family protein</fullName>
    </submittedName>
</protein>
<dbReference type="SUPFAM" id="SSF51182">
    <property type="entry name" value="RmlC-like cupins"/>
    <property type="match status" value="1"/>
</dbReference>
<feature type="domain" description="Quercetin 2,3-dioxygenase C-terminal cupin" evidence="4">
    <location>
        <begin position="176"/>
        <end position="244"/>
    </location>
</feature>
<dbReference type="Proteomes" id="UP001596097">
    <property type="component" value="Unassembled WGS sequence"/>
</dbReference>
<keyword evidence="6" id="KW-1185">Reference proteome</keyword>
<dbReference type="InterPro" id="IPR014710">
    <property type="entry name" value="RmlC-like_jellyroll"/>
</dbReference>
<dbReference type="Pfam" id="PF02678">
    <property type="entry name" value="Pirin"/>
    <property type="match status" value="1"/>
</dbReference>
<evidence type="ECO:0000313" key="5">
    <source>
        <dbReference type="EMBL" id="MFC6148574.1"/>
    </source>
</evidence>
<evidence type="ECO:0000259" key="3">
    <source>
        <dbReference type="Pfam" id="PF02678"/>
    </source>
</evidence>
<dbReference type="InterPro" id="IPR011051">
    <property type="entry name" value="RmlC_Cupin_sf"/>
</dbReference>
<feature type="domain" description="Pirin N-terminal" evidence="3">
    <location>
        <begin position="38"/>
        <end position="141"/>
    </location>
</feature>
<evidence type="ECO:0000256" key="1">
    <source>
        <dbReference type="ARBA" id="ARBA00008416"/>
    </source>
</evidence>
<gene>
    <name evidence="5" type="ORF">ACFPYK_04150</name>
</gene>
<organism evidence="5 6">
    <name type="scientific">Mumia xiangluensis</name>
    <dbReference type="NCBI Taxonomy" id="1678900"/>
    <lineage>
        <taxon>Bacteria</taxon>
        <taxon>Bacillati</taxon>
        <taxon>Actinomycetota</taxon>
        <taxon>Actinomycetes</taxon>
        <taxon>Propionibacteriales</taxon>
        <taxon>Nocardioidaceae</taxon>
        <taxon>Mumia</taxon>
    </lineage>
</organism>
<name>A0ABW1QI74_9ACTN</name>
<evidence type="ECO:0000313" key="6">
    <source>
        <dbReference type="Proteomes" id="UP001596097"/>
    </source>
</evidence>
<accession>A0ABW1QI74</accession>
<dbReference type="RefSeq" id="WP_205602765.1">
    <property type="nucleotide sequence ID" value="NZ_JBHSQL010000003.1"/>
</dbReference>
<reference evidence="6" key="1">
    <citation type="journal article" date="2019" name="Int. J. Syst. Evol. Microbiol.">
        <title>The Global Catalogue of Microorganisms (GCM) 10K type strain sequencing project: providing services to taxonomists for standard genome sequencing and annotation.</title>
        <authorList>
            <consortium name="The Broad Institute Genomics Platform"/>
            <consortium name="The Broad Institute Genome Sequencing Center for Infectious Disease"/>
            <person name="Wu L."/>
            <person name="Ma J."/>
        </authorList>
    </citation>
    <scope>NUCLEOTIDE SEQUENCE [LARGE SCALE GENOMIC DNA]</scope>
    <source>
        <strain evidence="6">CGMCC 4.7198</strain>
    </source>
</reference>
<dbReference type="PANTHER" id="PTHR43212:SF3">
    <property type="entry name" value="QUERCETIN 2,3-DIOXYGENASE"/>
    <property type="match status" value="1"/>
</dbReference>
<sequence length="261" mass="28523">MRGFDALRSLNERWRGRSASGPRRELAVIRADDRYATRRDGITTRHSFSYGDHYDPDNVAFGPLRAVNEERLEPGAGYDSHRHSDVEIVTWVLDGALAHEDSTGTRGVVRPGEVQHVSARAGVEHTERNASATEPLRFLQMMLAPSDGELADPDPGPPAYRQWDLQGARGYLLDVLRLRDGVTLHAALLDAGDVVALPEDGRLHLQVTRGRVVVEGRTLDVGDVLRATGDGPVRVTADTSSEILAWHFAAEQPPGNDQGAS</sequence>
<dbReference type="EMBL" id="JBHSQL010000003">
    <property type="protein sequence ID" value="MFC6148574.1"/>
    <property type="molecule type" value="Genomic_DNA"/>
</dbReference>
<comment type="similarity">
    <text evidence="1 2">Belongs to the pirin family.</text>
</comment>
<dbReference type="Pfam" id="PF17954">
    <property type="entry name" value="Pirin_C_2"/>
    <property type="match status" value="1"/>
</dbReference>
<evidence type="ECO:0000259" key="4">
    <source>
        <dbReference type="Pfam" id="PF17954"/>
    </source>
</evidence>
<evidence type="ECO:0000256" key="2">
    <source>
        <dbReference type="RuleBase" id="RU003457"/>
    </source>
</evidence>
<dbReference type="Gene3D" id="2.60.120.10">
    <property type="entry name" value="Jelly Rolls"/>
    <property type="match status" value="2"/>
</dbReference>
<comment type="caution">
    <text evidence="5">The sequence shown here is derived from an EMBL/GenBank/DDBJ whole genome shotgun (WGS) entry which is preliminary data.</text>
</comment>
<proteinExistence type="inferred from homology"/>
<dbReference type="InterPro" id="IPR012093">
    <property type="entry name" value="Pirin"/>
</dbReference>
<dbReference type="PANTHER" id="PTHR43212">
    <property type="entry name" value="QUERCETIN 2,3-DIOXYGENASE"/>
    <property type="match status" value="1"/>
</dbReference>
<dbReference type="InterPro" id="IPR041602">
    <property type="entry name" value="Quercetinase_C"/>
</dbReference>